<comment type="caution">
    <text evidence="2">The sequence shown here is derived from an EMBL/GenBank/DDBJ whole genome shotgun (WGS) entry which is preliminary data.</text>
</comment>
<evidence type="ECO:0000256" key="1">
    <source>
        <dbReference type="SAM" id="MobiDB-lite"/>
    </source>
</evidence>
<evidence type="ECO:0000313" key="3">
    <source>
        <dbReference type="Proteomes" id="UP000652761"/>
    </source>
</evidence>
<proteinExistence type="predicted"/>
<name>A0A843XW04_COLES</name>
<feature type="compositionally biased region" description="Polar residues" evidence="1">
    <location>
        <begin position="201"/>
        <end position="214"/>
    </location>
</feature>
<evidence type="ECO:0000313" key="2">
    <source>
        <dbReference type="EMBL" id="MQM23456.1"/>
    </source>
</evidence>
<keyword evidence="3" id="KW-1185">Reference proteome</keyword>
<dbReference type="EMBL" id="NMUH01016403">
    <property type="protein sequence ID" value="MQM23456.1"/>
    <property type="molecule type" value="Genomic_DNA"/>
</dbReference>
<gene>
    <name evidence="2" type="ORF">Taro_056520</name>
</gene>
<dbReference type="Proteomes" id="UP000652761">
    <property type="component" value="Unassembled WGS sequence"/>
</dbReference>
<accession>A0A843XW04</accession>
<dbReference type="AlphaFoldDB" id="A0A843XW04"/>
<protein>
    <submittedName>
        <fullName evidence="2">Uncharacterized protein</fullName>
    </submittedName>
</protein>
<sequence length="240" mass="26798">MYRKKGAVLKGHTPRTCKKATLNSQYKEHSHSQLTLLATHGDQAATTTVRQRTLATVSPYLERVGRNSNKSGSKLLYKAVKRETPTEEYYKATETEKRLDHNPGQAKDDSRRTIGVKHNAEATPRHTPAETKVTEDRSNHERPKSHDTSTNISNLHEVGKEQPGVTTRDTEQPREKHRLTTGRATSDLHKDKGPQAEPLCTSDTPRGQGTTPYSATLDDTKERVTETTVGCLHKAPRENS</sequence>
<feature type="compositionally biased region" description="Basic and acidic residues" evidence="1">
    <location>
        <begin position="88"/>
        <end position="147"/>
    </location>
</feature>
<organism evidence="2 3">
    <name type="scientific">Colocasia esculenta</name>
    <name type="common">Wild taro</name>
    <name type="synonym">Arum esculentum</name>
    <dbReference type="NCBI Taxonomy" id="4460"/>
    <lineage>
        <taxon>Eukaryota</taxon>
        <taxon>Viridiplantae</taxon>
        <taxon>Streptophyta</taxon>
        <taxon>Embryophyta</taxon>
        <taxon>Tracheophyta</taxon>
        <taxon>Spermatophyta</taxon>
        <taxon>Magnoliopsida</taxon>
        <taxon>Liliopsida</taxon>
        <taxon>Araceae</taxon>
        <taxon>Aroideae</taxon>
        <taxon>Colocasieae</taxon>
        <taxon>Colocasia</taxon>
    </lineage>
</organism>
<feature type="region of interest" description="Disordered" evidence="1">
    <location>
        <begin position="88"/>
        <end position="215"/>
    </location>
</feature>
<reference evidence="2" key="1">
    <citation type="submission" date="2017-07" db="EMBL/GenBank/DDBJ databases">
        <title>Taro Niue Genome Assembly and Annotation.</title>
        <authorList>
            <person name="Atibalentja N."/>
            <person name="Keating K."/>
            <person name="Fields C.J."/>
        </authorList>
    </citation>
    <scope>NUCLEOTIDE SEQUENCE</scope>
    <source>
        <strain evidence="2">Niue_2</strain>
        <tissue evidence="2">Leaf</tissue>
    </source>
</reference>